<organism evidence="1 2">
    <name type="scientific">Acaulospora colombiana</name>
    <dbReference type="NCBI Taxonomy" id="27376"/>
    <lineage>
        <taxon>Eukaryota</taxon>
        <taxon>Fungi</taxon>
        <taxon>Fungi incertae sedis</taxon>
        <taxon>Mucoromycota</taxon>
        <taxon>Glomeromycotina</taxon>
        <taxon>Glomeromycetes</taxon>
        <taxon>Diversisporales</taxon>
        <taxon>Acaulosporaceae</taxon>
        <taxon>Acaulospora</taxon>
    </lineage>
</organism>
<reference evidence="1" key="1">
    <citation type="submission" date="2021-06" db="EMBL/GenBank/DDBJ databases">
        <authorList>
            <person name="Kallberg Y."/>
            <person name="Tangrot J."/>
            <person name="Rosling A."/>
        </authorList>
    </citation>
    <scope>NUCLEOTIDE SEQUENCE</scope>
    <source>
        <strain evidence="1">CL356</strain>
    </source>
</reference>
<sequence>EQLLQQPNVVSSNSVPQQLMLQTQSQRSSLAANDSRQTTSTAPAGNISRDPCSNVLRQRTAGITPNKIVTDRGNTHLLKRRRLLSSSKGPTIVHPRISQRTFNATALYYKVKCKELMDNGVIPNPPIDPPSKIIGIMWYEEPESVRRHYERLAHRIMIEQAHRRSRNPTNTHQLNHIDRNGVNSLSHVHENLTNEGSIIQRPPGLAVSPATCKHNCKSSRNNDDSDTSSISSEDFDHHHVPNISAISCSRGSTSRNFDNIFAEKRQISTNVNDKHGDSPSSPKLSATQTVHDMNREDGHLACDVYDECADDFDENDIAC</sequence>
<feature type="non-terminal residue" evidence="1">
    <location>
        <position position="1"/>
    </location>
</feature>
<comment type="caution">
    <text evidence="1">The sequence shown here is derived from an EMBL/GenBank/DDBJ whole genome shotgun (WGS) entry which is preliminary data.</text>
</comment>
<accession>A0ACA9PUT9</accession>
<keyword evidence="2" id="KW-1185">Reference proteome</keyword>
<evidence type="ECO:0000313" key="1">
    <source>
        <dbReference type="EMBL" id="CAG8725856.1"/>
    </source>
</evidence>
<gene>
    <name evidence="1" type="ORF">ACOLOM_LOCUS11366</name>
</gene>
<evidence type="ECO:0000313" key="2">
    <source>
        <dbReference type="Proteomes" id="UP000789525"/>
    </source>
</evidence>
<proteinExistence type="predicted"/>
<name>A0ACA9PUT9_9GLOM</name>
<dbReference type="EMBL" id="CAJVPT010040605">
    <property type="protein sequence ID" value="CAG8725856.1"/>
    <property type="molecule type" value="Genomic_DNA"/>
</dbReference>
<dbReference type="Proteomes" id="UP000789525">
    <property type="component" value="Unassembled WGS sequence"/>
</dbReference>
<protein>
    <submittedName>
        <fullName evidence="1">11369_t:CDS:1</fullName>
    </submittedName>
</protein>